<dbReference type="RefSeq" id="WP_126355101.1">
    <property type="nucleotide sequence ID" value="NZ_LR134201.1"/>
</dbReference>
<dbReference type="SUPFAM" id="SSF75217">
    <property type="entry name" value="alpha/beta knot"/>
    <property type="match status" value="1"/>
</dbReference>
<organism evidence="5 6">
    <name type="scientific">Cedecea lapagei</name>
    <dbReference type="NCBI Taxonomy" id="158823"/>
    <lineage>
        <taxon>Bacteria</taxon>
        <taxon>Pseudomonadati</taxon>
        <taxon>Pseudomonadota</taxon>
        <taxon>Gammaproteobacteria</taxon>
        <taxon>Enterobacterales</taxon>
        <taxon>Enterobacteriaceae</taxon>
        <taxon>Cedecea</taxon>
    </lineage>
</organism>
<dbReference type="PANTHER" id="PTHR46429:SF2">
    <property type="entry name" value="TRNA_RRNA METHYLTRANSFERASE"/>
    <property type="match status" value="1"/>
</dbReference>
<evidence type="ECO:0000259" key="4">
    <source>
        <dbReference type="SMART" id="SM00967"/>
    </source>
</evidence>
<dbReference type="SUPFAM" id="SSF55315">
    <property type="entry name" value="L30e-like"/>
    <property type="match status" value="1"/>
</dbReference>
<dbReference type="Pfam" id="PF00588">
    <property type="entry name" value="SpoU_methylase"/>
    <property type="match status" value="1"/>
</dbReference>
<sequence>MNDEFKGKSGKVKVMYVRGDDDSEQRSQNPRTGKGGGRPAGASRGEGGGRRPARHDDKPRGGRDRNERSDRGDRGEAASPWRTVSRAPVEASQSAYENESATKHVVDPEVIRRQRAEEARVYGENACQALFQSRPESIVRAWFIQSVTPRFKEALRWMAANRKAYHVVDDAELVKASGTEHHGGVCFIIKKRSGISVQTWLNKAGEEDCVLALEDVGNPHNLGGIMRSCAHFGVKGLLIQDASLLESGAAIRTAEGGAEHVVAISGETFGDGLEAFRKAGYTIVTTSSHQGTPLYKAELPKKMVLVLGQERDGVSDTTFENADMSVAIEGTGNVESLNVSVATGVLLGEWWRQNKA</sequence>
<evidence type="ECO:0000256" key="2">
    <source>
        <dbReference type="ARBA" id="ARBA00022679"/>
    </source>
</evidence>
<dbReference type="InterPro" id="IPR029064">
    <property type="entry name" value="Ribosomal_eL30-like_sf"/>
</dbReference>
<dbReference type="GO" id="GO:0005829">
    <property type="term" value="C:cytosol"/>
    <property type="evidence" value="ECO:0007669"/>
    <property type="project" value="TreeGrafter"/>
</dbReference>
<feature type="domain" description="RNA 2-O ribose methyltransferase substrate binding" evidence="4">
    <location>
        <begin position="120"/>
        <end position="195"/>
    </location>
</feature>
<dbReference type="OrthoDB" id="9785673at2"/>
<dbReference type="Gene3D" id="3.30.1330.30">
    <property type="match status" value="1"/>
</dbReference>
<feature type="region of interest" description="Disordered" evidence="3">
    <location>
        <begin position="1"/>
        <end position="103"/>
    </location>
</feature>
<dbReference type="InterPro" id="IPR029026">
    <property type="entry name" value="tRNA_m1G_MTases_N"/>
</dbReference>
<dbReference type="KEGG" id="clap:NCTC11466_00896"/>
<dbReference type="InterPro" id="IPR013123">
    <property type="entry name" value="SpoU_subst-bd"/>
</dbReference>
<dbReference type="NCBIfam" id="NF008117">
    <property type="entry name" value="PRK10864.1"/>
    <property type="match status" value="1"/>
</dbReference>
<dbReference type="InterPro" id="IPR029028">
    <property type="entry name" value="Alpha/beta_knot_MTases"/>
</dbReference>
<evidence type="ECO:0000256" key="1">
    <source>
        <dbReference type="ARBA" id="ARBA00022603"/>
    </source>
</evidence>
<dbReference type="GO" id="GO:0032259">
    <property type="term" value="P:methylation"/>
    <property type="evidence" value="ECO:0007669"/>
    <property type="project" value="UniProtKB-KW"/>
</dbReference>
<proteinExistence type="predicted"/>
<dbReference type="CDD" id="cd18095">
    <property type="entry name" value="SpoU-like_rRNA-MTase"/>
    <property type="match status" value="1"/>
</dbReference>
<feature type="compositionally biased region" description="Basic and acidic residues" evidence="3">
    <location>
        <begin position="54"/>
        <end position="76"/>
    </location>
</feature>
<dbReference type="PIRSF" id="PIRSF006280">
    <property type="entry name" value="YfiF_prd"/>
    <property type="match status" value="1"/>
</dbReference>
<dbReference type="PANTHER" id="PTHR46429">
    <property type="entry name" value="23S RRNA (GUANOSINE-2'-O-)-METHYLTRANSFERASE RLMB"/>
    <property type="match status" value="1"/>
</dbReference>
<dbReference type="Proteomes" id="UP000274122">
    <property type="component" value="Chromosome"/>
</dbReference>
<name>A0A3S4IL10_9ENTR</name>
<dbReference type="SMART" id="SM00967">
    <property type="entry name" value="SpoU_sub_bind"/>
    <property type="match status" value="1"/>
</dbReference>
<keyword evidence="6" id="KW-1185">Reference proteome</keyword>
<dbReference type="Gene3D" id="3.40.1280.10">
    <property type="match status" value="1"/>
</dbReference>
<dbReference type="EC" id="2.1.1.185" evidence="5"/>
<dbReference type="EMBL" id="LR134201">
    <property type="protein sequence ID" value="VEB95761.1"/>
    <property type="molecule type" value="Genomic_DNA"/>
</dbReference>
<evidence type="ECO:0000313" key="6">
    <source>
        <dbReference type="Proteomes" id="UP000274122"/>
    </source>
</evidence>
<accession>A0A3S4IL10</accession>
<dbReference type="InterPro" id="IPR004441">
    <property type="entry name" value="rRNA_MeTrfase_TrmH"/>
</dbReference>
<dbReference type="GO" id="GO:0003723">
    <property type="term" value="F:RNA binding"/>
    <property type="evidence" value="ECO:0007669"/>
    <property type="project" value="InterPro"/>
</dbReference>
<keyword evidence="1 5" id="KW-0489">Methyltransferase</keyword>
<dbReference type="AlphaFoldDB" id="A0A3S4IL10"/>
<protein>
    <submittedName>
        <fullName evidence="5">23S rRNA (Guanosine-2'-O-)-methyltransferase RlmB</fullName>
        <ecNumber evidence="5">2.1.1.185</ecNumber>
    </submittedName>
</protein>
<reference evidence="5 6" key="1">
    <citation type="submission" date="2018-12" db="EMBL/GenBank/DDBJ databases">
        <authorList>
            <consortium name="Pathogen Informatics"/>
        </authorList>
    </citation>
    <scope>NUCLEOTIDE SEQUENCE [LARGE SCALE GENOMIC DNA]</scope>
    <source>
        <strain evidence="5 6">NCTC11466</strain>
    </source>
</reference>
<keyword evidence="2 5" id="KW-0808">Transferase</keyword>
<evidence type="ECO:0000313" key="5">
    <source>
        <dbReference type="EMBL" id="VEB95761.1"/>
    </source>
</evidence>
<dbReference type="GO" id="GO:0006396">
    <property type="term" value="P:RNA processing"/>
    <property type="evidence" value="ECO:0007669"/>
    <property type="project" value="InterPro"/>
</dbReference>
<evidence type="ECO:0000256" key="3">
    <source>
        <dbReference type="SAM" id="MobiDB-lite"/>
    </source>
</evidence>
<dbReference type="Pfam" id="PF08032">
    <property type="entry name" value="SpoU_sub_bind"/>
    <property type="match status" value="1"/>
</dbReference>
<dbReference type="InterPro" id="IPR001537">
    <property type="entry name" value="SpoU_MeTrfase"/>
</dbReference>
<dbReference type="GO" id="GO:0008173">
    <property type="term" value="F:RNA methyltransferase activity"/>
    <property type="evidence" value="ECO:0007669"/>
    <property type="project" value="InterPro"/>
</dbReference>
<gene>
    <name evidence="5" type="primary">rlmB_1</name>
    <name evidence="5" type="ORF">NCTC11466_00896</name>
</gene>
<dbReference type="InterPro" id="IPR016479">
    <property type="entry name" value="YfiF_prd"/>
</dbReference>